<evidence type="ECO:0000313" key="7">
    <source>
        <dbReference type="EMBL" id="EFV42724.1"/>
    </source>
</evidence>
<keyword evidence="5" id="KW-1003">Cell membrane</keyword>
<feature type="transmembrane region" description="Helical" evidence="5">
    <location>
        <begin position="155"/>
        <end position="176"/>
    </location>
</feature>
<evidence type="ECO:0000256" key="6">
    <source>
        <dbReference type="SAM" id="MobiDB-lite"/>
    </source>
</evidence>
<feature type="transmembrane region" description="Helical" evidence="5">
    <location>
        <begin position="205"/>
        <end position="226"/>
    </location>
</feature>
<evidence type="ECO:0000256" key="4">
    <source>
        <dbReference type="ARBA" id="ARBA00023136"/>
    </source>
</evidence>
<dbReference type="GO" id="GO:0043953">
    <property type="term" value="P:protein transport by the Tat complex"/>
    <property type="evidence" value="ECO:0007669"/>
    <property type="project" value="UniProtKB-UniRule"/>
</dbReference>
<dbReference type="PRINTS" id="PR01840">
    <property type="entry name" value="TATCFAMILY"/>
</dbReference>
<feature type="region of interest" description="Disordered" evidence="6">
    <location>
        <begin position="1"/>
        <end position="137"/>
    </location>
</feature>
<dbReference type="GO" id="GO:0009977">
    <property type="term" value="F:proton motive force dependent protein transmembrane transporter activity"/>
    <property type="evidence" value="ECO:0007669"/>
    <property type="project" value="TreeGrafter"/>
</dbReference>
<keyword evidence="5" id="KW-0811">Translocation</keyword>
<keyword evidence="5" id="KW-0653">Protein transport</keyword>
<keyword evidence="8" id="KW-1185">Reference proteome</keyword>
<comment type="subunit">
    <text evidence="5">Forms a complex with TatA.</text>
</comment>
<evidence type="ECO:0000256" key="5">
    <source>
        <dbReference type="HAMAP-Rule" id="MF_00902"/>
    </source>
</evidence>
<evidence type="ECO:0000256" key="1">
    <source>
        <dbReference type="ARBA" id="ARBA00004141"/>
    </source>
</evidence>
<gene>
    <name evidence="5" type="primary">tatC</name>
    <name evidence="7" type="ORF">HMPREF0179_03490</name>
</gene>
<dbReference type="InterPro" id="IPR002033">
    <property type="entry name" value="TatC"/>
</dbReference>
<proteinExistence type="inferred from homology"/>
<feature type="transmembrane region" description="Helical" evidence="5">
    <location>
        <begin position="238"/>
        <end position="265"/>
    </location>
</feature>
<keyword evidence="2 5" id="KW-0812">Transmembrane</keyword>
<dbReference type="PANTHER" id="PTHR30371:SF0">
    <property type="entry name" value="SEC-INDEPENDENT PROTEIN TRANSLOCASE PROTEIN TATC, CHLOROPLASTIC-RELATED"/>
    <property type="match status" value="1"/>
</dbReference>
<comment type="similarity">
    <text evidence="5">Belongs to the TatC family.</text>
</comment>
<dbReference type="STRING" id="563192.HMPREF0179_03490"/>
<feature type="transmembrane region" description="Helical" evidence="5">
    <location>
        <begin position="347"/>
        <end position="367"/>
    </location>
</feature>
<feature type="transmembrane region" description="Helical" evidence="5">
    <location>
        <begin position="285"/>
        <end position="311"/>
    </location>
</feature>
<evidence type="ECO:0000256" key="2">
    <source>
        <dbReference type="ARBA" id="ARBA00022692"/>
    </source>
</evidence>
<dbReference type="OrthoDB" id="9777044at2"/>
<dbReference type="EMBL" id="ADCP02000001">
    <property type="protein sequence ID" value="EFV42724.1"/>
    <property type="molecule type" value="Genomic_DNA"/>
</dbReference>
<comment type="subcellular location">
    <subcellularLocation>
        <location evidence="5">Cell membrane</location>
        <topology evidence="5">Multi-pass membrane protein</topology>
    </subcellularLocation>
    <subcellularLocation>
        <location evidence="1">Membrane</location>
        <topology evidence="1">Multi-pass membrane protein</topology>
    </subcellularLocation>
</comment>
<dbReference type="HOGENOM" id="CLU_031942_4_0_7"/>
<reference evidence="7 8" key="2">
    <citation type="submission" date="2013-04" db="EMBL/GenBank/DDBJ databases">
        <title>The Genome Sequence of Bilophila wadsworthia 3_1_6.</title>
        <authorList>
            <consortium name="The Broad Institute Genomics Platform"/>
            <person name="Earl A."/>
            <person name="Ward D."/>
            <person name="Feldgarden M."/>
            <person name="Gevers D."/>
            <person name="Sibley C."/>
            <person name="Strauss J."/>
            <person name="Allen-Vercoe E."/>
            <person name="Walker B."/>
            <person name="Young S."/>
            <person name="Zeng Q."/>
            <person name="Gargeya S."/>
            <person name="Fitzgerald M."/>
            <person name="Haas B."/>
            <person name="Abouelleil A."/>
            <person name="Allen A.W."/>
            <person name="Alvarado L."/>
            <person name="Arachchi H.M."/>
            <person name="Berlin A.M."/>
            <person name="Chapman S.B."/>
            <person name="Gainer-Dewar J."/>
            <person name="Goldberg J."/>
            <person name="Griggs A."/>
            <person name="Gujja S."/>
            <person name="Hansen M."/>
            <person name="Howarth C."/>
            <person name="Imamovic A."/>
            <person name="Ireland A."/>
            <person name="Larimer J."/>
            <person name="McCowan C."/>
            <person name="Murphy C."/>
            <person name="Pearson M."/>
            <person name="Poon T.W."/>
            <person name="Priest M."/>
            <person name="Roberts A."/>
            <person name="Saif S."/>
            <person name="Shea T."/>
            <person name="Sisk P."/>
            <person name="Sykes S."/>
            <person name="Wortman J."/>
            <person name="Nusbaum C."/>
            <person name="Birren B."/>
        </authorList>
    </citation>
    <scope>NUCLEOTIDE SEQUENCE [LARGE SCALE GENOMIC DNA]</scope>
    <source>
        <strain evidence="7 8">3_1_6</strain>
    </source>
</reference>
<keyword evidence="5" id="KW-0813">Transport</keyword>
<dbReference type="GO" id="GO:0033281">
    <property type="term" value="C:TAT protein transport complex"/>
    <property type="evidence" value="ECO:0007669"/>
    <property type="project" value="UniProtKB-UniRule"/>
</dbReference>
<sequence>MTEREDKTPVAPSGAAEEQEILLDSPIVESEDEPGAVDAPGVSGSKEPDEAAVESTPVVEEDAVEPVPPVEEAIAGNPEAAASADADASAGLPEIPEGASSAWPQEETLPAPAAGGEPPAPVDPPSGEEEEPEEERPMTLLEHLGELRKRLVRGFLAILIGFFACYGFAQQLFYYLSLPLLKVMPADSKFIYTGVAEGFFVDMKVAFVAGVFVACPFLFYQIWAFIAPGLYEEEKKYIIPLALSSALFFILGGVFCYFGVFPFAFEFFMSYSTDNIVAMLSIDEYLSFALKMVLAFGLIFEMPLFSFFLARMGLITAQKMREVRKYAILAIFVVAAILTPPDVFSQLMMAGPMIVLYEVSIWVAVLVGKKKAEREKAAEEGGA</sequence>
<accession>E5YBB7</accession>
<dbReference type="AlphaFoldDB" id="E5YBB7"/>
<dbReference type="NCBIfam" id="TIGR00945">
    <property type="entry name" value="tatC"/>
    <property type="match status" value="1"/>
</dbReference>
<feature type="compositionally biased region" description="Low complexity" evidence="6">
    <location>
        <begin position="80"/>
        <end position="90"/>
    </location>
</feature>
<dbReference type="Pfam" id="PF00902">
    <property type="entry name" value="TatC"/>
    <property type="match status" value="1"/>
</dbReference>
<name>E5YBB7_BILW3</name>
<dbReference type="PANTHER" id="PTHR30371">
    <property type="entry name" value="SEC-INDEPENDENT PROTEIN TRANSLOCASE PROTEIN TATC"/>
    <property type="match status" value="1"/>
</dbReference>
<feature type="transmembrane region" description="Helical" evidence="5">
    <location>
        <begin position="323"/>
        <end position="341"/>
    </location>
</feature>
<comment type="caution">
    <text evidence="7">The sequence shown here is derived from an EMBL/GenBank/DDBJ whole genome shotgun (WGS) entry which is preliminary data.</text>
</comment>
<reference evidence="7 8" key="1">
    <citation type="submission" date="2010-10" db="EMBL/GenBank/DDBJ databases">
        <authorList>
            <consortium name="The Broad Institute Genome Sequencing Platform"/>
            <person name="Ward D."/>
            <person name="Earl A."/>
            <person name="Feldgarden M."/>
            <person name="Young S.K."/>
            <person name="Gargeya S."/>
            <person name="Zeng Q."/>
            <person name="Alvarado L."/>
            <person name="Berlin A."/>
            <person name="Bochicchio J."/>
            <person name="Chapman S.B."/>
            <person name="Chen Z."/>
            <person name="Freedman E."/>
            <person name="Gellesch M."/>
            <person name="Goldberg J."/>
            <person name="Griggs A."/>
            <person name="Gujja S."/>
            <person name="Heilman E."/>
            <person name="Heiman D."/>
            <person name="Howarth C."/>
            <person name="Mehta T."/>
            <person name="Neiman D."/>
            <person name="Pearson M."/>
            <person name="Roberts A."/>
            <person name="Saif S."/>
            <person name="Shea T."/>
            <person name="Shenoy N."/>
            <person name="Sisk P."/>
            <person name="Stolte C."/>
            <person name="Sykes S."/>
            <person name="White J."/>
            <person name="Yandava C."/>
            <person name="Allen-Vercoe E."/>
            <person name="Sibley C."/>
            <person name="Ambrose C.E."/>
            <person name="Strauss J."/>
            <person name="Daigneault M."/>
            <person name="Haas B."/>
            <person name="Nusbaum C."/>
            <person name="Birren B."/>
        </authorList>
    </citation>
    <scope>NUCLEOTIDE SEQUENCE [LARGE SCALE GENOMIC DNA]</scope>
    <source>
        <strain evidence="7 8">3_1_6</strain>
    </source>
</reference>
<comment type="function">
    <text evidence="5">Part of the twin-arginine translocation (Tat) system that transports large folded proteins containing a characteristic twin-arginine motif in their signal peptide across membranes.</text>
</comment>
<protein>
    <recommendedName>
        <fullName evidence="5">Sec-independent protein translocase protein TatC</fullName>
    </recommendedName>
</protein>
<dbReference type="eggNOG" id="COG0805">
    <property type="taxonomic scope" value="Bacteria"/>
</dbReference>
<dbReference type="GeneID" id="78087824"/>
<keyword evidence="4 5" id="KW-0472">Membrane</keyword>
<dbReference type="GO" id="GO:0065002">
    <property type="term" value="P:intracellular protein transmembrane transport"/>
    <property type="evidence" value="ECO:0007669"/>
    <property type="project" value="TreeGrafter"/>
</dbReference>
<organism evidence="7 8">
    <name type="scientific">Bilophila wadsworthia (strain 3_1_6)</name>
    <dbReference type="NCBI Taxonomy" id="563192"/>
    <lineage>
        <taxon>Bacteria</taxon>
        <taxon>Pseudomonadati</taxon>
        <taxon>Thermodesulfobacteriota</taxon>
        <taxon>Desulfovibrionia</taxon>
        <taxon>Desulfovibrionales</taxon>
        <taxon>Desulfovibrionaceae</taxon>
        <taxon>Bilophila</taxon>
    </lineage>
</organism>
<dbReference type="HAMAP" id="MF_00902">
    <property type="entry name" value="TatC"/>
    <property type="match status" value="1"/>
</dbReference>
<dbReference type="Proteomes" id="UP000006034">
    <property type="component" value="Unassembled WGS sequence"/>
</dbReference>
<dbReference type="RefSeq" id="WP_005030384.1">
    <property type="nucleotide sequence ID" value="NZ_KE150238.1"/>
</dbReference>
<evidence type="ECO:0000256" key="3">
    <source>
        <dbReference type="ARBA" id="ARBA00022989"/>
    </source>
</evidence>
<evidence type="ECO:0000313" key="8">
    <source>
        <dbReference type="Proteomes" id="UP000006034"/>
    </source>
</evidence>
<keyword evidence="3 5" id="KW-1133">Transmembrane helix</keyword>